<proteinExistence type="predicted"/>
<name>A0A840ERZ9_9FLAO</name>
<organism evidence="1 2">
    <name type="scientific">Mesonia hippocampi</name>
    <dbReference type="NCBI Taxonomy" id="1628250"/>
    <lineage>
        <taxon>Bacteria</taxon>
        <taxon>Pseudomonadati</taxon>
        <taxon>Bacteroidota</taxon>
        <taxon>Flavobacteriia</taxon>
        <taxon>Flavobacteriales</taxon>
        <taxon>Flavobacteriaceae</taxon>
        <taxon>Mesonia</taxon>
    </lineage>
</organism>
<reference evidence="1 2" key="1">
    <citation type="submission" date="2020-08" db="EMBL/GenBank/DDBJ databases">
        <title>Genomic Encyclopedia of Type Strains, Phase IV (KMG-IV): sequencing the most valuable type-strain genomes for metagenomic binning, comparative biology and taxonomic classification.</title>
        <authorList>
            <person name="Goeker M."/>
        </authorList>
    </citation>
    <scope>NUCLEOTIDE SEQUENCE [LARGE SCALE GENOMIC DNA]</scope>
    <source>
        <strain evidence="1 2">DSM 29568</strain>
    </source>
</reference>
<sequence length="241" mass="27650">MKVTEHIRNTIDRLPRGYIFTYKDFDVDVNKKEAIIKALNRMVNSGKIEKLSKGKYFKPEKTPFGTLQPSQEQIVKDLLNEDGKVVGYLTGYSIYNKLGLTTQVSNIIQIGKNQTRPKFKRERYTISFINQKNIITKKNIPLLQILDSIKYVKKIPDTTIKTSCLRFLEIIRELSLDDKKELTRLALKYPPSTRALLGALLDEIQNKSITISLKESLNPITKYEISGAKKVLTNASNWNII</sequence>
<accession>A0A840ERZ9</accession>
<dbReference type="EMBL" id="JACIFO010000010">
    <property type="protein sequence ID" value="MBB4119825.1"/>
    <property type="molecule type" value="Genomic_DNA"/>
</dbReference>
<gene>
    <name evidence="1" type="ORF">GGR32_002131</name>
</gene>
<evidence type="ECO:0008006" key="3">
    <source>
        <dbReference type="Google" id="ProtNLM"/>
    </source>
</evidence>
<dbReference type="Proteomes" id="UP000553034">
    <property type="component" value="Unassembled WGS sequence"/>
</dbReference>
<dbReference type="InterPro" id="IPR045738">
    <property type="entry name" value="DUF6088"/>
</dbReference>
<keyword evidence="2" id="KW-1185">Reference proteome</keyword>
<dbReference type="RefSeq" id="WP_183478168.1">
    <property type="nucleotide sequence ID" value="NZ_JACIFO010000010.1"/>
</dbReference>
<dbReference type="Pfam" id="PF19570">
    <property type="entry name" value="DUF6088"/>
    <property type="match status" value="1"/>
</dbReference>
<dbReference type="AlphaFoldDB" id="A0A840ERZ9"/>
<evidence type="ECO:0000313" key="2">
    <source>
        <dbReference type="Proteomes" id="UP000553034"/>
    </source>
</evidence>
<protein>
    <recommendedName>
        <fullName evidence="3">AbiEi antitoxin C-terminal domain-containing protein</fullName>
    </recommendedName>
</protein>
<evidence type="ECO:0000313" key="1">
    <source>
        <dbReference type="EMBL" id="MBB4119825.1"/>
    </source>
</evidence>
<comment type="caution">
    <text evidence="1">The sequence shown here is derived from an EMBL/GenBank/DDBJ whole genome shotgun (WGS) entry which is preliminary data.</text>
</comment>